<feature type="domain" description="Endonuclease/exonuclease/phosphatase" evidence="15">
    <location>
        <begin position="269"/>
        <end position="574"/>
    </location>
</feature>
<organism evidence="16 17">
    <name type="scientific">Elysia crispata</name>
    <name type="common">lettuce slug</name>
    <dbReference type="NCBI Taxonomy" id="231223"/>
    <lineage>
        <taxon>Eukaryota</taxon>
        <taxon>Metazoa</taxon>
        <taxon>Spiralia</taxon>
        <taxon>Lophotrochozoa</taxon>
        <taxon>Mollusca</taxon>
        <taxon>Gastropoda</taxon>
        <taxon>Heterobranchia</taxon>
        <taxon>Euthyneura</taxon>
        <taxon>Panpulmonata</taxon>
        <taxon>Sacoglossa</taxon>
        <taxon>Placobranchoidea</taxon>
        <taxon>Plakobranchidae</taxon>
        <taxon>Elysia</taxon>
    </lineage>
</organism>
<keyword evidence="5" id="KW-0540">Nuclease</keyword>
<evidence type="ECO:0000313" key="17">
    <source>
        <dbReference type="Proteomes" id="UP001283361"/>
    </source>
</evidence>
<evidence type="ECO:0000256" key="2">
    <source>
        <dbReference type="ARBA" id="ARBA00004305"/>
    </source>
</evidence>
<keyword evidence="17" id="KW-1185">Reference proteome</keyword>
<proteinExistence type="predicted"/>
<evidence type="ECO:0000256" key="9">
    <source>
        <dbReference type="ARBA" id="ARBA00022842"/>
    </source>
</evidence>
<dbReference type="PANTHER" id="PTHR12121">
    <property type="entry name" value="CARBON CATABOLITE REPRESSOR PROTEIN 4"/>
    <property type="match status" value="1"/>
</dbReference>
<evidence type="ECO:0000256" key="13">
    <source>
        <dbReference type="ARBA" id="ARBA00083541"/>
    </source>
</evidence>
<evidence type="ECO:0000256" key="1">
    <source>
        <dbReference type="ARBA" id="ARBA00001946"/>
    </source>
</evidence>
<feature type="compositionally biased region" description="Basic and acidic residues" evidence="14">
    <location>
        <begin position="78"/>
        <end position="89"/>
    </location>
</feature>
<keyword evidence="3" id="KW-0597">Phosphoprotein</keyword>
<keyword evidence="6" id="KW-0479">Metal-binding</keyword>
<evidence type="ECO:0000313" key="16">
    <source>
        <dbReference type="EMBL" id="KAK3722875.1"/>
    </source>
</evidence>
<dbReference type="GO" id="GO:0006397">
    <property type="term" value="P:mRNA processing"/>
    <property type="evidence" value="ECO:0007669"/>
    <property type="project" value="UniProtKB-KW"/>
</dbReference>
<dbReference type="AlphaFoldDB" id="A0AAE0XX49"/>
<dbReference type="SUPFAM" id="SSF56219">
    <property type="entry name" value="DNase I-like"/>
    <property type="match status" value="1"/>
</dbReference>
<gene>
    <name evidence="16" type="ORF">RRG08_027102</name>
</gene>
<dbReference type="InterPro" id="IPR036691">
    <property type="entry name" value="Endo/exonu/phosph_ase_sf"/>
</dbReference>
<dbReference type="Pfam" id="PF03372">
    <property type="entry name" value="Exo_endo_phos"/>
    <property type="match status" value="1"/>
</dbReference>
<comment type="subcellular location">
    <subcellularLocation>
        <location evidence="2">Mitochondrion matrix</location>
    </subcellularLocation>
</comment>
<keyword evidence="4" id="KW-0507">mRNA processing</keyword>
<dbReference type="PANTHER" id="PTHR12121:SF37">
    <property type="entry name" value="2',5'-PHOSPHODIESTERASE 12"/>
    <property type="match status" value="1"/>
</dbReference>
<dbReference type="GO" id="GO:0004535">
    <property type="term" value="F:poly(A)-specific ribonuclease activity"/>
    <property type="evidence" value="ECO:0007669"/>
    <property type="project" value="UniProtKB-ARBA"/>
</dbReference>
<evidence type="ECO:0000256" key="4">
    <source>
        <dbReference type="ARBA" id="ARBA00022664"/>
    </source>
</evidence>
<accession>A0AAE0XX49</accession>
<dbReference type="FunFam" id="3.60.10.10:FF:000018">
    <property type="entry name" value="2',5'-phosphodiesterase 12"/>
    <property type="match status" value="1"/>
</dbReference>
<keyword evidence="9" id="KW-0460">Magnesium</keyword>
<protein>
    <recommendedName>
        <fullName evidence="12">2',5'-phosphodiesterase 12</fullName>
    </recommendedName>
    <alternativeName>
        <fullName evidence="13">Mitochondrial deadenylase</fullName>
    </alternativeName>
</protein>
<dbReference type="Gene3D" id="3.60.10.10">
    <property type="entry name" value="Endonuclease/exonuclease/phosphatase"/>
    <property type="match status" value="1"/>
</dbReference>
<evidence type="ECO:0000256" key="5">
    <source>
        <dbReference type="ARBA" id="ARBA00022722"/>
    </source>
</evidence>
<evidence type="ECO:0000256" key="3">
    <source>
        <dbReference type="ARBA" id="ARBA00022553"/>
    </source>
</evidence>
<evidence type="ECO:0000256" key="11">
    <source>
        <dbReference type="ARBA" id="ARBA00023128"/>
    </source>
</evidence>
<evidence type="ECO:0000256" key="10">
    <source>
        <dbReference type="ARBA" id="ARBA00022946"/>
    </source>
</evidence>
<keyword evidence="10" id="KW-0809">Transit peptide</keyword>
<dbReference type="InterPro" id="IPR005135">
    <property type="entry name" value="Endo/exonuclease/phosphatase"/>
</dbReference>
<comment type="caution">
    <text evidence="16">The sequence shown here is derived from an EMBL/GenBank/DDBJ whole genome shotgun (WGS) entry which is preliminary data.</text>
</comment>
<evidence type="ECO:0000256" key="7">
    <source>
        <dbReference type="ARBA" id="ARBA00022801"/>
    </source>
</evidence>
<dbReference type="GO" id="GO:0000288">
    <property type="term" value="P:nuclear-transcribed mRNA catabolic process, deadenylation-dependent decay"/>
    <property type="evidence" value="ECO:0007669"/>
    <property type="project" value="TreeGrafter"/>
</dbReference>
<keyword evidence="11" id="KW-0496">Mitochondrion</keyword>
<sequence length="584" mass="65779">MSSVIVKNYQADERLHIHLQLETSNLSSDGSLSTNASLINFTLSRLKTEELKFAIERLRINLNKKQLKQSRLKKTRKQNYEPADKGTKDDSFRDVNVPIEILHHGTVLDETVLNEEAWVEGALLKVGDENIPISYNLPGVRLEKLAATILEGCPLFPAAEPEFTTLDEIDFFWKTFDKKDIDKVKLQISRENVDLVGTIQAQSFTPQADDVGKYLLLVSIPKRGSITGKVEAVVSQSAITKGPGICPFEARHEHTKQHSESSCFRVVSYNLLAEVYSDTDFAKEHLFHYCPYEVLEMDYRKHLFLKEIVGYKGDFLCLQEVDKHIFSSHLNPALSAMGYTGLFMPKARCSEGCASFVRQDKFRVINSHDIVLSEYLSSDPTCADIWEEVSKVEPLRECIEERSSVLQVTMVESVEQPNHVVCLCNTHLYFHPTACNIRLILAATALRHIQAVCDTYKQEGKTTAMVFCGDFNSAPYLSVYQLMTFQVVPSDHADWSSGGREQLISTLELHQPMNIKSACGTPSYTNYTSGFQATLDYIFIDNDLLEVAKVVPLPTDEEVKANIAIPSRVFPSDHLALVCDLKFS</sequence>
<dbReference type="GO" id="GO:0046872">
    <property type="term" value="F:metal ion binding"/>
    <property type="evidence" value="ECO:0007669"/>
    <property type="project" value="UniProtKB-KW"/>
</dbReference>
<reference evidence="16" key="1">
    <citation type="journal article" date="2023" name="G3 (Bethesda)">
        <title>A reference genome for the long-term kleptoplast-retaining sea slug Elysia crispata morphotype clarki.</title>
        <authorList>
            <person name="Eastman K.E."/>
            <person name="Pendleton A.L."/>
            <person name="Shaikh M.A."/>
            <person name="Suttiyut T."/>
            <person name="Ogas R."/>
            <person name="Tomko P."/>
            <person name="Gavelis G."/>
            <person name="Widhalm J.R."/>
            <person name="Wisecaver J.H."/>
        </authorList>
    </citation>
    <scope>NUCLEOTIDE SEQUENCE</scope>
    <source>
        <strain evidence="16">ECLA1</strain>
    </source>
</reference>
<evidence type="ECO:0000256" key="14">
    <source>
        <dbReference type="SAM" id="MobiDB-lite"/>
    </source>
</evidence>
<feature type="region of interest" description="Disordered" evidence="14">
    <location>
        <begin position="69"/>
        <end position="89"/>
    </location>
</feature>
<name>A0AAE0XX49_9GAST</name>
<dbReference type="Proteomes" id="UP001283361">
    <property type="component" value="Unassembled WGS sequence"/>
</dbReference>
<evidence type="ECO:0000256" key="6">
    <source>
        <dbReference type="ARBA" id="ARBA00022723"/>
    </source>
</evidence>
<evidence type="ECO:0000256" key="12">
    <source>
        <dbReference type="ARBA" id="ARBA00072755"/>
    </source>
</evidence>
<dbReference type="GO" id="GO:0005759">
    <property type="term" value="C:mitochondrial matrix"/>
    <property type="evidence" value="ECO:0007669"/>
    <property type="project" value="UniProtKB-SubCell"/>
</dbReference>
<evidence type="ECO:0000256" key="8">
    <source>
        <dbReference type="ARBA" id="ARBA00022839"/>
    </source>
</evidence>
<keyword evidence="7" id="KW-0378">Hydrolase</keyword>
<evidence type="ECO:0000259" key="15">
    <source>
        <dbReference type="Pfam" id="PF03372"/>
    </source>
</evidence>
<dbReference type="EMBL" id="JAWDGP010007368">
    <property type="protein sequence ID" value="KAK3722875.1"/>
    <property type="molecule type" value="Genomic_DNA"/>
</dbReference>
<comment type="cofactor">
    <cofactor evidence="1">
        <name>Mg(2+)</name>
        <dbReference type="ChEBI" id="CHEBI:18420"/>
    </cofactor>
</comment>
<dbReference type="InterPro" id="IPR050410">
    <property type="entry name" value="CCR4/nocturin_mRNA_transcr"/>
</dbReference>
<keyword evidence="8" id="KW-0269">Exonuclease</keyword>